<keyword evidence="3" id="KW-1185">Reference proteome</keyword>
<dbReference type="InterPro" id="IPR017850">
    <property type="entry name" value="Alkaline_phosphatase_core_sf"/>
</dbReference>
<evidence type="ECO:0000256" key="1">
    <source>
        <dbReference type="SAM" id="MobiDB-lite"/>
    </source>
</evidence>
<dbReference type="Pfam" id="PF01663">
    <property type="entry name" value="Phosphodiest"/>
    <property type="match status" value="1"/>
</dbReference>
<dbReference type="InterPro" id="IPR002591">
    <property type="entry name" value="Phosphodiest/P_Trfase"/>
</dbReference>
<evidence type="ECO:0000313" key="2">
    <source>
        <dbReference type="EMBL" id="ERJ20266.1"/>
    </source>
</evidence>
<dbReference type="RefSeq" id="WP_006912348.1">
    <property type="nucleotide sequence ID" value="NZ_AFNV02000004.1"/>
</dbReference>
<dbReference type="EMBL" id="AFNV02000004">
    <property type="protein sequence ID" value="ERJ20266.1"/>
    <property type="molecule type" value="Genomic_DNA"/>
</dbReference>
<name>U2E990_9GAMM</name>
<dbReference type="OrthoDB" id="9771966at2"/>
<feature type="compositionally biased region" description="Polar residues" evidence="1">
    <location>
        <begin position="34"/>
        <end position="43"/>
    </location>
</feature>
<dbReference type="Gene3D" id="3.40.720.10">
    <property type="entry name" value="Alkaline Phosphatase, subunit A"/>
    <property type="match status" value="1"/>
</dbReference>
<dbReference type="Proteomes" id="UP000006242">
    <property type="component" value="Unassembled WGS sequence"/>
</dbReference>
<dbReference type="eggNOG" id="COG1524">
    <property type="taxonomic scope" value="Bacteria"/>
</dbReference>
<accession>U2E990</accession>
<reference evidence="2 3" key="2">
    <citation type="journal article" date="2013" name="PLoS ONE">
        <title>INDIGO - INtegrated Data Warehouse of MIcrobial GenOmes with Examples from the Red Sea Extremophiles.</title>
        <authorList>
            <person name="Alam I."/>
            <person name="Antunes A."/>
            <person name="Kamau A.A."/>
            <person name="Ba Alawi W."/>
            <person name="Kalkatawi M."/>
            <person name="Stingl U."/>
            <person name="Bajic V.B."/>
        </authorList>
    </citation>
    <scope>NUCLEOTIDE SEQUENCE [LARGE SCALE GENOMIC DNA]</scope>
    <source>
        <strain evidence="2 3">E1L3A</strain>
    </source>
</reference>
<organism evidence="2 3">
    <name type="scientific">Salinisphaera shabanensis E1L3A</name>
    <dbReference type="NCBI Taxonomy" id="1033802"/>
    <lineage>
        <taxon>Bacteria</taxon>
        <taxon>Pseudomonadati</taxon>
        <taxon>Pseudomonadota</taxon>
        <taxon>Gammaproteobacteria</taxon>
        <taxon>Salinisphaerales</taxon>
        <taxon>Salinisphaeraceae</taxon>
        <taxon>Salinisphaera</taxon>
    </lineage>
</organism>
<proteinExistence type="predicted"/>
<feature type="compositionally biased region" description="Acidic residues" evidence="1">
    <location>
        <begin position="44"/>
        <end position="53"/>
    </location>
</feature>
<dbReference type="AlphaFoldDB" id="U2E990"/>
<dbReference type="SUPFAM" id="SSF53649">
    <property type="entry name" value="Alkaline phosphatase-like"/>
    <property type="match status" value="1"/>
</dbReference>
<feature type="region of interest" description="Disordered" evidence="1">
    <location>
        <begin position="33"/>
        <end position="53"/>
    </location>
</feature>
<dbReference type="EC" id="3.1.6.1" evidence="2"/>
<dbReference type="PROSITE" id="PS51257">
    <property type="entry name" value="PROKAR_LIPOPROTEIN"/>
    <property type="match status" value="1"/>
</dbReference>
<dbReference type="PANTHER" id="PTHR10151">
    <property type="entry name" value="ECTONUCLEOTIDE PYROPHOSPHATASE/PHOSPHODIESTERASE"/>
    <property type="match status" value="1"/>
</dbReference>
<dbReference type="GO" id="GO:0004065">
    <property type="term" value="F:arylsulfatase activity"/>
    <property type="evidence" value="ECO:0007669"/>
    <property type="project" value="UniProtKB-EC"/>
</dbReference>
<keyword evidence="2" id="KW-0378">Hydrolase</keyword>
<protein>
    <submittedName>
        <fullName evidence="2">Arylsulfatase protein</fullName>
        <ecNumber evidence="2">3.1.6.1</ecNumber>
    </submittedName>
</protein>
<gene>
    <name evidence="2" type="ORF">SSPSH_000825</name>
</gene>
<dbReference type="PANTHER" id="PTHR10151:SF120">
    <property type="entry name" value="BIS(5'-ADENOSYL)-TRIPHOSPHATASE"/>
    <property type="match status" value="1"/>
</dbReference>
<sequence length="547" mass="58422">MSTKWRIAAWLVVVCVALLGGCSDDDTVDLTAGSGANSLPTDNSEAEPEIPDDLTDTPLKVVVLVIDSLMPDEIGTNTPNLLALKQSGTFYAESRAVFSAETIPNHVAMMTGMYSGRSGIPTNNFWDRDAKPDTPEAEDLDNPNELEAKTLFTHIDEQCRRGNNPPNPRFSTAAVLSKTYLYEIFEGDAADLQPNDAGIVNLAPDDHWDPRSSKGYIDPGFEYTPDDFTTPQVIERIPGADFLFVNLGSVDRVAHAFGAAARAGQILSTDTHVGEIVEALREGGEWENTVLIVASDHGMDFSDQLGIGDNISVQATLDGFAECGYEPMLAVDNGGTDSLYISNPDATPASRQNTLETVRACLSEPNGQTCTRVRSMCGGLAFLPPQVEHILGAWYTAPNADAPPGNLPGSIAASAHPNLGDLVLAADDGFNFGEPVGVANPIPGNHGHPVTFHNTMLIAGGIDFIHRGREVTASIPGPTPFDRLPEQSENIDIAPTIAWLLGLPLAEEDFADGQTFDGRILAEAFKPFDQDPNAPAPAYCGLRRAAL</sequence>
<dbReference type="STRING" id="1033802.SSPSH_000825"/>
<comment type="caution">
    <text evidence="2">The sequence shown here is derived from an EMBL/GenBank/DDBJ whole genome shotgun (WGS) entry which is preliminary data.</text>
</comment>
<reference evidence="2 3" key="1">
    <citation type="journal article" date="2011" name="J. Bacteriol.">
        <title>Genome sequence of Salinisphaera shabanensis, a gammaproteobacterium from the harsh, variable environment of the brine-seawater interface of the Shaban Deep in the Red Sea.</title>
        <authorList>
            <person name="Antunes A."/>
            <person name="Alam I."/>
            <person name="Bajic V.B."/>
            <person name="Stingl U."/>
        </authorList>
    </citation>
    <scope>NUCLEOTIDE SEQUENCE [LARGE SCALE GENOMIC DNA]</scope>
    <source>
        <strain evidence="2 3">E1L3A</strain>
    </source>
</reference>
<evidence type="ECO:0000313" key="3">
    <source>
        <dbReference type="Proteomes" id="UP000006242"/>
    </source>
</evidence>